<dbReference type="GO" id="GO:0000166">
    <property type="term" value="F:nucleotide binding"/>
    <property type="evidence" value="ECO:0007669"/>
    <property type="project" value="UniProtKB-KW"/>
</dbReference>
<dbReference type="Pfam" id="PF07317">
    <property type="entry name" value="PilZN"/>
    <property type="match status" value="1"/>
</dbReference>
<evidence type="ECO:0000256" key="1">
    <source>
        <dbReference type="ARBA" id="ARBA00022636"/>
    </source>
</evidence>
<feature type="domain" description="Type III secretion system flagellar brake protein YcgR PilZN" evidence="4">
    <location>
        <begin position="86"/>
        <end position="176"/>
    </location>
</feature>
<dbReference type="InterPro" id="IPR012349">
    <property type="entry name" value="Split_barrel_FMN-bd"/>
</dbReference>
<dbReference type="STRING" id="247633.GP2143_09370"/>
<dbReference type="Gene3D" id="2.30.110.10">
    <property type="entry name" value="Electron Transport, Fmn-binding Protein, Chain A"/>
    <property type="match status" value="1"/>
</dbReference>
<keyword evidence="3" id="KW-0975">Bacterial flagellum</keyword>
<evidence type="ECO:0000259" key="4">
    <source>
        <dbReference type="Pfam" id="PF07317"/>
    </source>
</evidence>
<organism evidence="5 6">
    <name type="scientific">marine gamma proteobacterium HTCC2143</name>
    <dbReference type="NCBI Taxonomy" id="247633"/>
    <lineage>
        <taxon>Bacteria</taxon>
        <taxon>Pseudomonadati</taxon>
        <taxon>Pseudomonadota</taxon>
        <taxon>Gammaproteobacteria</taxon>
        <taxon>Cellvibrionales</taxon>
        <taxon>Spongiibacteraceae</taxon>
        <taxon>BD1-7 clade</taxon>
    </lineage>
</organism>
<name>A0YFJ0_9GAMM</name>
<evidence type="ECO:0000313" key="6">
    <source>
        <dbReference type="Proteomes" id="UP000004931"/>
    </source>
</evidence>
<dbReference type="InterPro" id="IPR009926">
    <property type="entry name" value="T3SS_YcgR_PilZN"/>
</dbReference>
<gene>
    <name evidence="5" type="ORF">GP2143_09370</name>
</gene>
<keyword evidence="1" id="KW-0973">c-di-GMP</keyword>
<dbReference type="OrthoDB" id="6746848at2"/>
<keyword evidence="2" id="KW-0547">Nucleotide-binding</keyword>
<evidence type="ECO:0000313" key="5">
    <source>
        <dbReference type="EMBL" id="EAW30404.1"/>
    </source>
</evidence>
<accession>A0YFJ0</accession>
<evidence type="ECO:0000256" key="2">
    <source>
        <dbReference type="ARBA" id="ARBA00022741"/>
    </source>
</evidence>
<comment type="caution">
    <text evidence="5">The sequence shown here is derived from an EMBL/GenBank/DDBJ whole genome shotgun (WGS) entry which is preliminary data.</text>
</comment>
<sequence>MARGLNVCRRHGAGNRQGISLYRIGSNSFIPMDHRCWQRLNWHLLEVVIVANVPTVKNRGVMAMLFSSGSQPVAEDSAIKPETLMRLQELGLKHTFVNVRFINRIDCSFQSLILKVDPDSQSLLIDEFFPMHADIVIIPGENIEIMSTGKGLPIRFVSVVGSIEMLDGSPAYRNALSKKIKANQRRE</sequence>
<reference evidence="5 6" key="1">
    <citation type="journal article" date="2010" name="J. Bacteriol.">
        <title>Genome sequence of the oligotrophic marine Gammaproteobacterium HTCC2143, isolated from the Oregon Coast.</title>
        <authorList>
            <person name="Oh H.M."/>
            <person name="Kang I."/>
            <person name="Ferriera S."/>
            <person name="Giovannoni S.J."/>
            <person name="Cho J.C."/>
        </authorList>
    </citation>
    <scope>NUCLEOTIDE SEQUENCE [LARGE SCALE GENOMIC DNA]</scope>
    <source>
        <strain evidence="5 6">HTCC2143</strain>
    </source>
</reference>
<protein>
    <recommendedName>
        <fullName evidence="4">Type III secretion system flagellar brake protein YcgR PilZN domain-containing protein</fullName>
    </recommendedName>
</protein>
<dbReference type="AlphaFoldDB" id="A0YFJ0"/>
<evidence type="ECO:0000256" key="3">
    <source>
        <dbReference type="ARBA" id="ARBA00023143"/>
    </source>
</evidence>
<proteinExistence type="predicted"/>
<keyword evidence="6" id="KW-1185">Reference proteome</keyword>
<dbReference type="Proteomes" id="UP000004931">
    <property type="component" value="Unassembled WGS sequence"/>
</dbReference>
<dbReference type="EMBL" id="AAVT01000008">
    <property type="protein sequence ID" value="EAW30404.1"/>
    <property type="molecule type" value="Genomic_DNA"/>
</dbReference>